<dbReference type="EMBL" id="CAJVPP010001673">
    <property type="protein sequence ID" value="CAG8567938.1"/>
    <property type="molecule type" value="Genomic_DNA"/>
</dbReference>
<keyword evidence="3" id="KW-1185">Reference proteome</keyword>
<dbReference type="SUPFAM" id="SSF50978">
    <property type="entry name" value="WD40 repeat-like"/>
    <property type="match status" value="1"/>
</dbReference>
<name>A0A9N9BJF3_FUNMO</name>
<evidence type="ECO:0000259" key="1">
    <source>
        <dbReference type="Pfam" id="PF01764"/>
    </source>
</evidence>
<dbReference type="Gene3D" id="3.40.50.1820">
    <property type="entry name" value="alpha/beta hydrolase"/>
    <property type="match status" value="1"/>
</dbReference>
<evidence type="ECO:0000313" key="3">
    <source>
        <dbReference type="Proteomes" id="UP000789375"/>
    </source>
</evidence>
<dbReference type="InterPro" id="IPR036322">
    <property type="entry name" value="WD40_repeat_dom_sf"/>
</dbReference>
<organism evidence="2 3">
    <name type="scientific">Funneliformis mosseae</name>
    <name type="common">Endomycorrhizal fungus</name>
    <name type="synonym">Glomus mosseae</name>
    <dbReference type="NCBI Taxonomy" id="27381"/>
    <lineage>
        <taxon>Eukaryota</taxon>
        <taxon>Fungi</taxon>
        <taxon>Fungi incertae sedis</taxon>
        <taxon>Mucoromycota</taxon>
        <taxon>Glomeromycotina</taxon>
        <taxon>Glomeromycetes</taxon>
        <taxon>Glomerales</taxon>
        <taxon>Glomeraceae</taxon>
        <taxon>Funneliformis</taxon>
    </lineage>
</organism>
<dbReference type="SUPFAM" id="SSF53474">
    <property type="entry name" value="alpha/beta-Hydrolases"/>
    <property type="match status" value="1"/>
</dbReference>
<comment type="caution">
    <text evidence="2">The sequence shown here is derived from an EMBL/GenBank/DDBJ whole genome shotgun (WGS) entry which is preliminary data.</text>
</comment>
<dbReference type="InterPro" id="IPR051218">
    <property type="entry name" value="Sec_MonoDiacylglyc_Lipase"/>
</dbReference>
<reference evidence="2" key="1">
    <citation type="submission" date="2021-06" db="EMBL/GenBank/DDBJ databases">
        <authorList>
            <person name="Kallberg Y."/>
            <person name="Tangrot J."/>
            <person name="Rosling A."/>
        </authorList>
    </citation>
    <scope>NUCLEOTIDE SEQUENCE</scope>
    <source>
        <strain evidence="2">87-6 pot B 2015</strain>
    </source>
</reference>
<sequence length="1022" mass="119239">MGHEIFILEQEIDVIDKPHNGSPITMMEISPNAKYIITYSEKDKTIVGWNVDDEEGQLKPDCTIKSDKIFRFNKTEEIDEEDEKKIFHMCVSDEKKLVLSYVEYGSHIEGIGSKDIHEYLKIIDMKNQNQETELYFKFIIDRFYCSFNSKGEFILYNIIEKSLSIPMFGNDKKKSYNRISIIWIYSTQTKKWECQEIYEVPQGVELINISQHDKIRLRLNNNIYERSISDDTTMSKLSKNLCEIKSKDIKMSSNEGFIYLKINDEITVYSTEPETPIASFDLKVENHDKIYEFLKQHNGLHCLLLSLFDYNSIHRIKDSIIKRCQNLCSDHSIEILTSLPSLIYDYQSKRYIFVIIDGYVWKINFDELEFDELELVSKEFEANDVTESWNAYFGNENDNNEYEDPFIPCENIDRSKLFRKATVKYESKDIKLEIYTNIRMTGFIGLRVFENDNVIERIKKTKCKKTIDIYKVKIFNSKEIIILTSIGIFIFHLNQDDLILNHFLNICLSDVELKCLVDETFWVSHEETDRYNFLKYSVELITAIRERDIESVDGIYKKCLDYFKRDLVNNKAFLSIITNSISLLNRYYPEYIIKYSSDTNMIIDSLDYNIERLNISHLHPFEGIKLVNLTPSLAWTKYNYLLKRIVDKSNGILHGIMLFILSCQYVLCAYSLPISFLTFNILDRFHIVNNIVKYDMSAYFYYSLSYTSSKPTITFMIPYIKFVSYPEDYDWIEELFHPQPSPFIETISNITTKTTNALSIFRHHDPAPATEAVIREFKLWIQYANAAYYDVKGWECDVCKGDTDGTRLIEIFPFSSQRNNGYVAINDEKKAIIVAYSGTTDDPSLLLDYKIVQVPYSPSVPNAMVHSGFMIFYHATKEGITSLTKNLVKEYPSYKVITTGHSLGGVLATFQTLDLIGTPGLNPSNLFTYTYGEPRSGNKEFAQFIMNSGYKFFRLVDKGDIIPHLPPNYTHYTHYGPEFWMNPKNEIVVCQKADDKRCSNSILVKNLEDHDIDTYVKDLSAM</sequence>
<feature type="domain" description="Fungal lipase-type" evidence="1">
    <location>
        <begin position="834"/>
        <end position="968"/>
    </location>
</feature>
<dbReference type="PANTHER" id="PTHR45856">
    <property type="entry name" value="ALPHA/BETA-HYDROLASES SUPERFAMILY PROTEIN"/>
    <property type="match status" value="1"/>
</dbReference>
<accession>A0A9N9BJF3</accession>
<dbReference type="InterPro" id="IPR029058">
    <property type="entry name" value="AB_hydrolase_fold"/>
</dbReference>
<gene>
    <name evidence="2" type="ORF">FMOSSE_LOCUS7303</name>
</gene>
<protein>
    <submittedName>
        <fullName evidence="2">8311_t:CDS:1</fullName>
    </submittedName>
</protein>
<dbReference type="InterPro" id="IPR002921">
    <property type="entry name" value="Fungal_lipase-type"/>
</dbReference>
<dbReference type="CDD" id="cd00519">
    <property type="entry name" value="Lipase_3"/>
    <property type="match status" value="1"/>
</dbReference>
<dbReference type="PANTHER" id="PTHR45856:SF25">
    <property type="entry name" value="FUNGAL LIPASE-LIKE DOMAIN-CONTAINING PROTEIN"/>
    <property type="match status" value="1"/>
</dbReference>
<dbReference type="Pfam" id="PF01764">
    <property type="entry name" value="Lipase_3"/>
    <property type="match status" value="1"/>
</dbReference>
<evidence type="ECO:0000313" key="2">
    <source>
        <dbReference type="EMBL" id="CAG8567938.1"/>
    </source>
</evidence>
<dbReference type="GO" id="GO:0006629">
    <property type="term" value="P:lipid metabolic process"/>
    <property type="evidence" value="ECO:0007669"/>
    <property type="project" value="InterPro"/>
</dbReference>
<proteinExistence type="predicted"/>
<dbReference type="AlphaFoldDB" id="A0A9N9BJF3"/>
<dbReference type="Proteomes" id="UP000789375">
    <property type="component" value="Unassembled WGS sequence"/>
</dbReference>